<dbReference type="SUPFAM" id="SSF52374">
    <property type="entry name" value="Nucleotidylyl transferase"/>
    <property type="match status" value="1"/>
</dbReference>
<dbReference type="SMART" id="SM00904">
    <property type="entry name" value="Flavokinase"/>
    <property type="match status" value="1"/>
</dbReference>
<evidence type="ECO:0000256" key="11">
    <source>
        <dbReference type="ARBA" id="ARBA00022840"/>
    </source>
</evidence>
<keyword evidence="18" id="KW-1185">Reference proteome</keyword>
<dbReference type="Pfam" id="PF01687">
    <property type="entry name" value="Flavokinase"/>
    <property type="match status" value="1"/>
</dbReference>
<accession>A0A9X3FAB5</accession>
<dbReference type="Gene3D" id="3.40.50.620">
    <property type="entry name" value="HUPs"/>
    <property type="match status" value="1"/>
</dbReference>
<comment type="caution">
    <text evidence="17">The sequence shown here is derived from an EMBL/GenBank/DDBJ whole genome shotgun (WGS) entry which is preliminary data.</text>
</comment>
<keyword evidence="12" id="KW-0511">Multifunctional enzyme</keyword>
<dbReference type="GO" id="GO:0009231">
    <property type="term" value="P:riboflavin biosynthetic process"/>
    <property type="evidence" value="ECO:0007669"/>
    <property type="project" value="InterPro"/>
</dbReference>
<dbReference type="Proteomes" id="UP001145087">
    <property type="component" value="Unassembled WGS sequence"/>
</dbReference>
<dbReference type="NCBIfam" id="NF004160">
    <property type="entry name" value="PRK05627.1-3"/>
    <property type="match status" value="1"/>
</dbReference>
<name>A0A9X3FAB5_9BACT</name>
<evidence type="ECO:0000256" key="3">
    <source>
        <dbReference type="ARBA" id="ARBA00005201"/>
    </source>
</evidence>
<keyword evidence="6 15" id="KW-0808">Transferase</keyword>
<organism evidence="17 18">
    <name type="scientific">Draconibacterium aestuarii</name>
    <dbReference type="NCBI Taxonomy" id="2998507"/>
    <lineage>
        <taxon>Bacteria</taxon>
        <taxon>Pseudomonadati</taxon>
        <taxon>Bacteroidota</taxon>
        <taxon>Bacteroidia</taxon>
        <taxon>Marinilabiliales</taxon>
        <taxon>Prolixibacteraceae</taxon>
        <taxon>Draconibacterium</taxon>
    </lineage>
</organism>
<comment type="pathway">
    <text evidence="2 15">Cofactor biosynthesis; FAD biosynthesis; FAD from FMN: step 1/1.</text>
</comment>
<protein>
    <recommendedName>
        <fullName evidence="15">Riboflavin biosynthesis protein</fullName>
    </recommendedName>
    <domain>
        <recommendedName>
            <fullName evidence="15">Riboflavin kinase</fullName>
            <ecNumber evidence="15">2.7.1.26</ecNumber>
        </recommendedName>
        <alternativeName>
            <fullName evidence="15">Flavokinase</fullName>
        </alternativeName>
    </domain>
    <domain>
        <recommendedName>
            <fullName evidence="15">FMN adenylyltransferase</fullName>
            <ecNumber evidence="15">2.7.7.2</ecNumber>
        </recommendedName>
        <alternativeName>
            <fullName evidence="15">FAD pyrophosphorylase</fullName>
        </alternativeName>
        <alternativeName>
            <fullName evidence="15">FAD synthase</fullName>
        </alternativeName>
    </domain>
</protein>
<evidence type="ECO:0000256" key="8">
    <source>
        <dbReference type="ARBA" id="ARBA00022741"/>
    </source>
</evidence>
<dbReference type="GO" id="GO:0009398">
    <property type="term" value="P:FMN biosynthetic process"/>
    <property type="evidence" value="ECO:0007669"/>
    <property type="project" value="UniProtKB-UniRule"/>
</dbReference>
<sequence>MKIHYDLDHFKARKPIVTIGTFDGLHKGHQLVVSQLKELAKTMEGESVIFTFYPHPRVVTSPNESNLRLLTTKEEKISLFEKMGIDHLVIFPFTKAFAELSYSEFVKTILVEKMNTKCLVVGYDHRFGKNREGGYDYLQQCADKYNFEVIRTDALSVEADKVSSTKIREALEKGNIVKANHYLGYNFTLHGTVVNGERLGRKLGFPTANIVASDKYKIIPGYGVYAVYAEVERLTYKGMLNIGMRPTFNKNADNRSIEVNIFDFSEDIYGKEITLIFIEKIRDEQKFAGIEALVAQLHEDKVSALKILE</sequence>
<evidence type="ECO:0000256" key="13">
    <source>
        <dbReference type="ARBA" id="ARBA00047880"/>
    </source>
</evidence>
<evidence type="ECO:0000313" key="18">
    <source>
        <dbReference type="Proteomes" id="UP001145087"/>
    </source>
</evidence>
<dbReference type="Pfam" id="PF06574">
    <property type="entry name" value="FAD_syn"/>
    <property type="match status" value="1"/>
</dbReference>
<proteinExistence type="inferred from homology"/>
<dbReference type="InterPro" id="IPR015864">
    <property type="entry name" value="FAD_synthase"/>
</dbReference>
<dbReference type="SUPFAM" id="SSF82114">
    <property type="entry name" value="Riboflavin kinase-like"/>
    <property type="match status" value="1"/>
</dbReference>
<dbReference type="PANTHER" id="PTHR22749">
    <property type="entry name" value="RIBOFLAVIN KINASE/FMN ADENYLYLTRANSFERASE"/>
    <property type="match status" value="1"/>
</dbReference>
<evidence type="ECO:0000256" key="2">
    <source>
        <dbReference type="ARBA" id="ARBA00004726"/>
    </source>
</evidence>
<dbReference type="InterPro" id="IPR023465">
    <property type="entry name" value="Riboflavin_kinase_dom_sf"/>
</dbReference>
<evidence type="ECO:0000256" key="1">
    <source>
        <dbReference type="ARBA" id="ARBA00002121"/>
    </source>
</evidence>
<dbReference type="EC" id="2.7.1.26" evidence="15"/>
<dbReference type="InterPro" id="IPR023468">
    <property type="entry name" value="Riboflavin_kinase"/>
</dbReference>
<evidence type="ECO:0000256" key="6">
    <source>
        <dbReference type="ARBA" id="ARBA00022679"/>
    </source>
</evidence>
<dbReference type="InterPro" id="IPR015865">
    <property type="entry name" value="Riboflavin_kinase_bac/euk"/>
</dbReference>
<comment type="similarity">
    <text evidence="15">Belongs to the ribF family.</text>
</comment>
<evidence type="ECO:0000313" key="17">
    <source>
        <dbReference type="EMBL" id="MCY1723438.1"/>
    </source>
</evidence>
<dbReference type="GO" id="GO:0005524">
    <property type="term" value="F:ATP binding"/>
    <property type="evidence" value="ECO:0007669"/>
    <property type="project" value="UniProtKB-UniRule"/>
</dbReference>
<gene>
    <name evidence="17" type="ORF">OU798_24010</name>
</gene>
<keyword evidence="8 15" id="KW-0547">Nucleotide-binding</keyword>
<comment type="pathway">
    <text evidence="3 15">Cofactor biosynthesis; FMN biosynthesis; FMN from riboflavin (ATP route): step 1/1.</text>
</comment>
<keyword evidence="11 15" id="KW-0067">ATP-binding</keyword>
<feature type="domain" description="Riboflavin kinase" evidence="16">
    <location>
        <begin position="182"/>
        <end position="309"/>
    </location>
</feature>
<dbReference type="InterPro" id="IPR002606">
    <property type="entry name" value="Riboflavin_kinase_bac"/>
</dbReference>
<dbReference type="RefSeq" id="WP_343335764.1">
    <property type="nucleotide sequence ID" value="NZ_JAPOHD010000069.1"/>
</dbReference>
<dbReference type="CDD" id="cd02064">
    <property type="entry name" value="FAD_synthetase_N"/>
    <property type="match status" value="1"/>
</dbReference>
<dbReference type="PANTHER" id="PTHR22749:SF6">
    <property type="entry name" value="RIBOFLAVIN KINASE"/>
    <property type="match status" value="1"/>
</dbReference>
<evidence type="ECO:0000256" key="7">
    <source>
        <dbReference type="ARBA" id="ARBA00022695"/>
    </source>
</evidence>
<comment type="catalytic activity">
    <reaction evidence="13 15">
        <text>riboflavin + ATP = FMN + ADP + H(+)</text>
        <dbReference type="Rhea" id="RHEA:14357"/>
        <dbReference type="ChEBI" id="CHEBI:15378"/>
        <dbReference type="ChEBI" id="CHEBI:30616"/>
        <dbReference type="ChEBI" id="CHEBI:57986"/>
        <dbReference type="ChEBI" id="CHEBI:58210"/>
        <dbReference type="ChEBI" id="CHEBI:456216"/>
        <dbReference type="EC" id="2.7.1.26"/>
    </reaction>
</comment>
<dbReference type="PIRSF" id="PIRSF004491">
    <property type="entry name" value="FAD_Synth"/>
    <property type="match status" value="1"/>
</dbReference>
<dbReference type="GO" id="GO:0006747">
    <property type="term" value="P:FAD biosynthetic process"/>
    <property type="evidence" value="ECO:0007669"/>
    <property type="project" value="UniProtKB-UniRule"/>
</dbReference>
<dbReference type="Gene3D" id="2.40.30.30">
    <property type="entry name" value="Riboflavin kinase-like"/>
    <property type="match status" value="1"/>
</dbReference>
<dbReference type="AlphaFoldDB" id="A0A9X3FAB5"/>
<keyword evidence="4 15" id="KW-0285">Flavoprotein</keyword>
<evidence type="ECO:0000256" key="4">
    <source>
        <dbReference type="ARBA" id="ARBA00022630"/>
    </source>
</evidence>
<evidence type="ECO:0000256" key="12">
    <source>
        <dbReference type="ARBA" id="ARBA00023268"/>
    </source>
</evidence>
<evidence type="ECO:0000256" key="14">
    <source>
        <dbReference type="ARBA" id="ARBA00049494"/>
    </source>
</evidence>
<dbReference type="GO" id="GO:0003919">
    <property type="term" value="F:FMN adenylyltransferase activity"/>
    <property type="evidence" value="ECO:0007669"/>
    <property type="project" value="UniProtKB-UniRule"/>
</dbReference>
<dbReference type="InterPro" id="IPR014729">
    <property type="entry name" value="Rossmann-like_a/b/a_fold"/>
</dbReference>
<comment type="function">
    <text evidence="1">Catalyzes the phosphorylation of riboflavin to FMN followed by the adenylation of FMN to FAD.</text>
</comment>
<dbReference type="EMBL" id="JAPOHD010000069">
    <property type="protein sequence ID" value="MCY1723438.1"/>
    <property type="molecule type" value="Genomic_DNA"/>
</dbReference>
<keyword evidence="9 15" id="KW-0418">Kinase</keyword>
<dbReference type="NCBIfam" id="NF004162">
    <property type="entry name" value="PRK05627.1-5"/>
    <property type="match status" value="1"/>
</dbReference>
<dbReference type="EC" id="2.7.7.2" evidence="15"/>
<comment type="catalytic activity">
    <reaction evidence="14 15">
        <text>FMN + ATP + H(+) = FAD + diphosphate</text>
        <dbReference type="Rhea" id="RHEA:17237"/>
        <dbReference type="ChEBI" id="CHEBI:15378"/>
        <dbReference type="ChEBI" id="CHEBI:30616"/>
        <dbReference type="ChEBI" id="CHEBI:33019"/>
        <dbReference type="ChEBI" id="CHEBI:57692"/>
        <dbReference type="ChEBI" id="CHEBI:58210"/>
        <dbReference type="EC" id="2.7.7.2"/>
    </reaction>
</comment>
<dbReference type="GO" id="GO:0008531">
    <property type="term" value="F:riboflavin kinase activity"/>
    <property type="evidence" value="ECO:0007669"/>
    <property type="project" value="UniProtKB-UniRule"/>
</dbReference>
<evidence type="ECO:0000256" key="10">
    <source>
        <dbReference type="ARBA" id="ARBA00022827"/>
    </source>
</evidence>
<keyword evidence="7 15" id="KW-0548">Nucleotidyltransferase</keyword>
<evidence type="ECO:0000256" key="5">
    <source>
        <dbReference type="ARBA" id="ARBA00022643"/>
    </source>
</evidence>
<evidence type="ECO:0000256" key="9">
    <source>
        <dbReference type="ARBA" id="ARBA00022777"/>
    </source>
</evidence>
<dbReference type="NCBIfam" id="TIGR00083">
    <property type="entry name" value="ribF"/>
    <property type="match status" value="1"/>
</dbReference>
<keyword evidence="5 15" id="KW-0288">FMN</keyword>
<dbReference type="FunFam" id="3.40.50.620:FF:000021">
    <property type="entry name" value="Riboflavin biosynthesis protein"/>
    <property type="match status" value="1"/>
</dbReference>
<evidence type="ECO:0000259" key="16">
    <source>
        <dbReference type="SMART" id="SM00904"/>
    </source>
</evidence>
<reference evidence="17" key="1">
    <citation type="submission" date="2022-11" db="EMBL/GenBank/DDBJ databases">
        <title>Marilongibacter aestuarii gen. nov., sp. nov., isolated from tidal flat sediment.</title>
        <authorList>
            <person name="Jiayan W."/>
        </authorList>
    </citation>
    <scope>NUCLEOTIDE SEQUENCE</scope>
    <source>
        <strain evidence="17">Z1-6</strain>
    </source>
</reference>
<evidence type="ECO:0000256" key="15">
    <source>
        <dbReference type="PIRNR" id="PIRNR004491"/>
    </source>
</evidence>
<keyword evidence="10 15" id="KW-0274">FAD</keyword>